<accession>A0ABM7VGN1</accession>
<feature type="transmembrane region" description="Helical" evidence="1">
    <location>
        <begin position="280"/>
        <end position="300"/>
    </location>
</feature>
<feature type="transmembrane region" description="Helical" evidence="1">
    <location>
        <begin position="61"/>
        <end position="85"/>
    </location>
</feature>
<feature type="transmembrane region" description="Helical" evidence="1">
    <location>
        <begin position="196"/>
        <end position="219"/>
    </location>
</feature>
<evidence type="ECO:0000313" key="3">
    <source>
        <dbReference type="Proteomes" id="UP001354989"/>
    </source>
</evidence>
<sequence length="308" mass="33121">MKSQITLFLKGVAMGAADVVPGVSGGTIAFITGIYETLINSIKSVNATALKLLFSFQLKAFWEYINGTFLLILFAGIATSVLSLAKLITYLLEHHPIPIWSCFFGLIIISAILVGKQIRKWSVPVLLTGIAGIAIAYFVTVATPTSTPENYGFIFLSGAIAICAMILPGISGSFLLLILGKYAFILNAIKNLQLDVIAVFGAGCVLGLALFSRFISWLLSKYHDLAVALLSGFMIGSLNKVWPWKEVLSTRINSHGEEVALITKNILPSTYGQHANPQTLVAIICIVGAIALVFGLDYFASRSNTKQA</sequence>
<keyword evidence="1" id="KW-0812">Transmembrane</keyword>
<proteinExistence type="predicted"/>
<protein>
    <submittedName>
        <fullName evidence="2">DUF368 domain-containing protein</fullName>
    </submittedName>
</protein>
<reference evidence="2 3" key="1">
    <citation type="submission" date="2021-12" db="EMBL/GenBank/DDBJ databases">
        <title>Genome sequencing of bacteria with rrn-lacking chromosome and rrn-plasmid.</title>
        <authorList>
            <person name="Anda M."/>
            <person name="Iwasaki W."/>
        </authorList>
    </citation>
    <scope>NUCLEOTIDE SEQUENCE [LARGE SCALE GENOMIC DNA]</scope>
    <source>
        <strain evidence="2 3">NBRC 101262</strain>
    </source>
</reference>
<keyword evidence="1" id="KW-1133">Transmembrane helix</keyword>
<evidence type="ECO:0000256" key="1">
    <source>
        <dbReference type="SAM" id="Phobius"/>
    </source>
</evidence>
<dbReference type="PANTHER" id="PTHR37308:SF1">
    <property type="entry name" value="POLYPRENYL-PHOSPHATE TRANSPORTER"/>
    <property type="match status" value="1"/>
</dbReference>
<keyword evidence="3" id="KW-1185">Reference proteome</keyword>
<organism evidence="2 3">
    <name type="scientific">Persicobacter psychrovividus</name>
    <dbReference type="NCBI Taxonomy" id="387638"/>
    <lineage>
        <taxon>Bacteria</taxon>
        <taxon>Pseudomonadati</taxon>
        <taxon>Bacteroidota</taxon>
        <taxon>Cytophagia</taxon>
        <taxon>Cytophagales</taxon>
        <taxon>Persicobacteraceae</taxon>
        <taxon>Persicobacter</taxon>
    </lineage>
</organism>
<gene>
    <name evidence="2" type="ORF">PEPS_24090</name>
</gene>
<keyword evidence="1" id="KW-0472">Membrane</keyword>
<dbReference type="PANTHER" id="PTHR37308">
    <property type="entry name" value="INTEGRAL MEMBRANE PROTEIN"/>
    <property type="match status" value="1"/>
</dbReference>
<dbReference type="EMBL" id="AP025292">
    <property type="protein sequence ID" value="BDD00129.1"/>
    <property type="molecule type" value="Genomic_DNA"/>
</dbReference>
<dbReference type="Proteomes" id="UP001354989">
    <property type="component" value="Chromosome"/>
</dbReference>
<dbReference type="InterPro" id="IPR007163">
    <property type="entry name" value="VCA0040-like"/>
</dbReference>
<dbReference type="Pfam" id="PF04018">
    <property type="entry name" value="VCA0040-like"/>
    <property type="match status" value="1"/>
</dbReference>
<name>A0ABM7VGN1_9BACT</name>
<feature type="transmembrane region" description="Helical" evidence="1">
    <location>
        <begin position="151"/>
        <end position="184"/>
    </location>
</feature>
<evidence type="ECO:0000313" key="2">
    <source>
        <dbReference type="EMBL" id="BDD00129.1"/>
    </source>
</evidence>
<dbReference type="RefSeq" id="WP_332921366.1">
    <property type="nucleotide sequence ID" value="NZ_AP025292.1"/>
</dbReference>
<feature type="transmembrane region" description="Helical" evidence="1">
    <location>
        <begin position="97"/>
        <end position="114"/>
    </location>
</feature>
<feature type="transmembrane region" description="Helical" evidence="1">
    <location>
        <begin position="121"/>
        <end position="139"/>
    </location>
</feature>